<dbReference type="EMBL" id="JADGKB010000060">
    <property type="protein sequence ID" value="KAJ3255782.1"/>
    <property type="molecule type" value="Genomic_DNA"/>
</dbReference>
<feature type="compositionally biased region" description="Low complexity" evidence="2">
    <location>
        <begin position="777"/>
        <end position="792"/>
    </location>
</feature>
<feature type="region of interest" description="Disordered" evidence="2">
    <location>
        <begin position="710"/>
        <end position="859"/>
    </location>
</feature>
<gene>
    <name evidence="4" type="primary">RIM20_2</name>
    <name evidence="4" type="ORF">HK103_006040</name>
</gene>
<evidence type="ECO:0000256" key="2">
    <source>
        <dbReference type="SAM" id="MobiDB-lite"/>
    </source>
</evidence>
<name>A0AAD5Y2Y1_9FUNG</name>
<feature type="compositionally biased region" description="Low complexity" evidence="2">
    <location>
        <begin position="748"/>
        <end position="759"/>
    </location>
</feature>
<comment type="similarity">
    <text evidence="1">Belongs to the palA/RIM20 family.</text>
</comment>
<dbReference type="GO" id="GO:0005768">
    <property type="term" value="C:endosome"/>
    <property type="evidence" value="ECO:0007669"/>
    <property type="project" value="TreeGrafter"/>
</dbReference>
<dbReference type="Gene3D" id="1.20.140.50">
    <property type="entry name" value="alix/aip1 like domains"/>
    <property type="match status" value="1"/>
</dbReference>
<dbReference type="AlphaFoldDB" id="A0AAD5Y2Y1"/>
<proteinExistence type="inferred from homology"/>
<dbReference type="Proteomes" id="UP001210925">
    <property type="component" value="Unassembled WGS sequence"/>
</dbReference>
<accession>A0AAD5Y2Y1</accession>
<dbReference type="InterPro" id="IPR038499">
    <property type="entry name" value="BRO1_sf"/>
</dbReference>
<dbReference type="PANTHER" id="PTHR23030:SF39">
    <property type="entry name" value="PROGRAMMED CELL DEATH 6-INTERACTING PROTEIN"/>
    <property type="match status" value="1"/>
</dbReference>
<organism evidence="4 5">
    <name type="scientific">Boothiomyces macroporosus</name>
    <dbReference type="NCBI Taxonomy" id="261099"/>
    <lineage>
        <taxon>Eukaryota</taxon>
        <taxon>Fungi</taxon>
        <taxon>Fungi incertae sedis</taxon>
        <taxon>Chytridiomycota</taxon>
        <taxon>Chytridiomycota incertae sedis</taxon>
        <taxon>Chytridiomycetes</taxon>
        <taxon>Rhizophydiales</taxon>
        <taxon>Terramycetaceae</taxon>
        <taxon>Boothiomyces</taxon>
    </lineage>
</organism>
<evidence type="ECO:0000256" key="1">
    <source>
        <dbReference type="ARBA" id="ARBA00038154"/>
    </source>
</evidence>
<dbReference type="PROSITE" id="PS51180">
    <property type="entry name" value="BRO1"/>
    <property type="match status" value="1"/>
</dbReference>
<reference evidence="4" key="1">
    <citation type="submission" date="2020-05" db="EMBL/GenBank/DDBJ databases">
        <title>Phylogenomic resolution of chytrid fungi.</title>
        <authorList>
            <person name="Stajich J.E."/>
            <person name="Amses K."/>
            <person name="Simmons R."/>
            <person name="Seto K."/>
            <person name="Myers J."/>
            <person name="Bonds A."/>
            <person name="Quandt C.A."/>
            <person name="Barry K."/>
            <person name="Liu P."/>
            <person name="Grigoriev I."/>
            <person name="Longcore J.E."/>
            <person name="James T.Y."/>
        </authorList>
    </citation>
    <scope>NUCLEOTIDE SEQUENCE</scope>
    <source>
        <strain evidence="4">PLAUS21</strain>
    </source>
</reference>
<dbReference type="SMART" id="SM01041">
    <property type="entry name" value="BRO1"/>
    <property type="match status" value="1"/>
</dbReference>
<dbReference type="Pfam" id="PF03097">
    <property type="entry name" value="BRO1"/>
    <property type="match status" value="1"/>
</dbReference>
<feature type="domain" description="BRO1" evidence="3">
    <location>
        <begin position="1"/>
        <end position="385"/>
    </location>
</feature>
<dbReference type="InterPro" id="IPR025304">
    <property type="entry name" value="ALIX_V_dom"/>
</dbReference>
<evidence type="ECO:0000313" key="5">
    <source>
        <dbReference type="Proteomes" id="UP001210925"/>
    </source>
</evidence>
<evidence type="ECO:0000313" key="4">
    <source>
        <dbReference type="EMBL" id="KAJ3255782.1"/>
    </source>
</evidence>
<dbReference type="PANTHER" id="PTHR23030">
    <property type="entry name" value="PCD6 INTERACTING PROTEIN-RELATED"/>
    <property type="match status" value="1"/>
</dbReference>
<dbReference type="InterPro" id="IPR004328">
    <property type="entry name" value="BRO1_dom"/>
</dbReference>
<feature type="compositionally biased region" description="Polar residues" evidence="2">
    <location>
        <begin position="821"/>
        <end position="837"/>
    </location>
</feature>
<feature type="compositionally biased region" description="Polar residues" evidence="2">
    <location>
        <begin position="850"/>
        <end position="859"/>
    </location>
</feature>
<comment type="caution">
    <text evidence="4">The sequence shown here is derived from an EMBL/GenBank/DDBJ whole genome shotgun (WGS) entry which is preliminary data.</text>
</comment>
<protein>
    <submittedName>
        <fullName evidence="4">PH-response regulator protein palA/rim20</fullName>
    </submittedName>
</protein>
<dbReference type="Pfam" id="PF13949">
    <property type="entry name" value="ALIX_LYPXL_bnd"/>
    <property type="match status" value="1"/>
</dbReference>
<feature type="compositionally biased region" description="Polar residues" evidence="2">
    <location>
        <begin position="721"/>
        <end position="730"/>
    </location>
</feature>
<evidence type="ECO:0000259" key="3">
    <source>
        <dbReference type="PROSITE" id="PS51180"/>
    </source>
</evidence>
<dbReference type="Gene3D" id="1.25.40.280">
    <property type="entry name" value="alix/aip1 like domains"/>
    <property type="match status" value="1"/>
</dbReference>
<keyword evidence="5" id="KW-1185">Reference proteome</keyword>
<dbReference type="Gene3D" id="1.20.120.560">
    <property type="entry name" value="alix/aip1 in complex with the ypdl late domain"/>
    <property type="match status" value="1"/>
</dbReference>
<sequence>MLKIPFKKTEEISFAEPLKSAILNIFNEDPSAYSDDFETLEGLRQSILEPQVHEASANAHLTYYAQLHYLESKFVFNEQNIKIFFTWGNAFGKKEFVSSHNIGFEKASILFNLGAIYCQLADQAGTTSEEGIKKSAAYYQQSAGAFQCILDNLHAWDISSTANTQLNALTNLMLAQAQEVFLLKAIAGKMREGTLAKLAMQVSTFYSISHEIAAQTSLFDKQWLSCMQAKQHHFCAVARYYKSIEVEAAGKYGEQVGWLAASLEATKAASEKNIIKNLSMPALETEMKNFASTVDNAFQRANKDNDKIYMEAVPAVANLDPLPPARMVNPTPIPELSALSAFITQPLFRNLVPLKIHQAASKYSYKKDQLIKSVTDKLNEGTGLAQRLPGSIEALEQPIGLPNTVIERSKEVREKSGARGIETLWATLTKSAAQDWDILKECIALLDQEEKEDEQSRSAHGAKWTRTPSSTLTRNLRDKCYEYKTKMETADKSNEIVRGKIDTNIALIEHLGSSQKELEASIPSSTQASTLALKDPNLKILKQNLDLLNQNIKSRAELIQRIKKLGESDDIGPALTQNAISNSPLDESVLFDQQIKIYQNDIDLSERLLADQEKLMDVITSANKTFMDSRQTNTMIREREEALSNLDRAYKVFRDISGNLEEGIKFYNDLESVLHKLRQQIQDYCKGRSFDSQRLIQQFSNMSMNSSYAQQASQPLYGGPTNYSPAPSYNQPQPQPQPGVWNPSQARPQYGYPQSGGQQTVPGGWNRPPDSYQNYHQPQFSPQSAQSQPYQPRAYQPNQPFPQGYGNLPPPGHSAYPGQYHSGQQMPPGQFSQQSGQLPPPSGYTPPVYWNQSGQRPQQ</sequence>